<dbReference type="InterPro" id="IPR050227">
    <property type="entry name" value="Rab"/>
</dbReference>
<keyword evidence="3" id="KW-0449">Lipoprotein</keyword>
<evidence type="ECO:0000256" key="2">
    <source>
        <dbReference type="ARBA" id="ARBA00023134"/>
    </source>
</evidence>
<dbReference type="Gene3D" id="3.40.50.300">
    <property type="entry name" value="P-loop containing nucleotide triphosphate hydrolases"/>
    <property type="match status" value="1"/>
</dbReference>
<dbReference type="Pfam" id="PF00071">
    <property type="entry name" value="Ras"/>
    <property type="match status" value="1"/>
</dbReference>
<dbReference type="EMBL" id="KB207130">
    <property type="protein sequence ID" value="ELP84377.1"/>
    <property type="molecule type" value="Genomic_DNA"/>
</dbReference>
<evidence type="ECO:0000313" key="4">
    <source>
        <dbReference type="EMBL" id="ELP84377.1"/>
    </source>
</evidence>
<dbReference type="VEuPathDB" id="AmoebaDB:EIN_088900"/>
<evidence type="ECO:0000313" key="5">
    <source>
        <dbReference type="Proteomes" id="UP000014680"/>
    </source>
</evidence>
<dbReference type="PROSITE" id="PS51419">
    <property type="entry name" value="RAB"/>
    <property type="match status" value="1"/>
</dbReference>
<name>A0A0A1TVF3_ENTIV</name>
<dbReference type="Proteomes" id="UP000014680">
    <property type="component" value="Unassembled WGS sequence"/>
</dbReference>
<keyword evidence="1" id="KW-0547">Nucleotide-binding</keyword>
<keyword evidence="5" id="KW-1185">Reference proteome</keyword>
<gene>
    <name evidence="4" type="ORF">EIN_088900</name>
</gene>
<dbReference type="SMART" id="SM00175">
    <property type="entry name" value="RAB"/>
    <property type="match status" value="1"/>
</dbReference>
<dbReference type="InterPro" id="IPR027417">
    <property type="entry name" value="P-loop_NTPase"/>
</dbReference>
<dbReference type="InterPro" id="IPR001806">
    <property type="entry name" value="Small_GTPase"/>
</dbReference>
<dbReference type="KEGG" id="eiv:EIN_088900"/>
<evidence type="ECO:0000256" key="1">
    <source>
        <dbReference type="ARBA" id="ARBA00022741"/>
    </source>
</evidence>
<dbReference type="GO" id="GO:0005525">
    <property type="term" value="F:GTP binding"/>
    <property type="evidence" value="ECO:0007669"/>
    <property type="project" value="UniProtKB-KW"/>
</dbReference>
<keyword evidence="2" id="KW-0342">GTP-binding</keyword>
<reference evidence="4 5" key="1">
    <citation type="submission" date="2012-10" db="EMBL/GenBank/DDBJ databases">
        <authorList>
            <person name="Zafar N."/>
            <person name="Inman J."/>
            <person name="Hall N."/>
            <person name="Lorenzi H."/>
            <person name="Caler E."/>
        </authorList>
    </citation>
    <scope>NUCLEOTIDE SEQUENCE [LARGE SCALE GENOMIC DNA]</scope>
    <source>
        <strain evidence="4 5">IP1</strain>
    </source>
</reference>
<protein>
    <submittedName>
        <fullName evidence="4">GTP-binding protein ryH1, putative</fullName>
    </submittedName>
</protein>
<dbReference type="PANTHER" id="PTHR47977">
    <property type="entry name" value="RAS-RELATED PROTEIN RAB"/>
    <property type="match status" value="1"/>
</dbReference>
<organism evidence="4 5">
    <name type="scientific">Entamoeba invadens IP1</name>
    <dbReference type="NCBI Taxonomy" id="370355"/>
    <lineage>
        <taxon>Eukaryota</taxon>
        <taxon>Amoebozoa</taxon>
        <taxon>Evosea</taxon>
        <taxon>Archamoebae</taxon>
        <taxon>Mastigamoebida</taxon>
        <taxon>Entamoebidae</taxon>
        <taxon>Entamoeba</taxon>
    </lineage>
</organism>
<evidence type="ECO:0000256" key="3">
    <source>
        <dbReference type="ARBA" id="ARBA00023288"/>
    </source>
</evidence>
<accession>A0A0A1TVF3</accession>
<dbReference type="GO" id="GO:0003924">
    <property type="term" value="F:GTPase activity"/>
    <property type="evidence" value="ECO:0007669"/>
    <property type="project" value="InterPro"/>
</dbReference>
<dbReference type="AlphaFoldDB" id="A0A0A1TVF3"/>
<dbReference type="RefSeq" id="XP_004183723.1">
    <property type="nucleotide sequence ID" value="XM_004183675.1"/>
</dbReference>
<dbReference type="SUPFAM" id="SSF52540">
    <property type="entry name" value="P-loop containing nucleoside triphosphate hydrolases"/>
    <property type="match status" value="1"/>
</dbReference>
<sequence>MNPVFANCPEYKILFVGQYNTGKVQLIQAFRTPQPFDDVITKIGVDFAVSSLLVERTIVRVQLWDVEVGDRFKNLTQTFYRGSDAVLYFYSAINHQTFDEMKREIVRNFKMVSKPEPRYVLVETNSDNDLLRDVNEEEIIEVENLLGIEDHIKINKITHSKAVDLVMQIVSIMMSNAEQENTTKTQQKIVKTHEQPKKNEKGGCLCNNFIPLFVIFDQLYHGLLFYCRYL</sequence>
<proteinExistence type="predicted"/>
<dbReference type="GeneID" id="14883374"/>